<proteinExistence type="predicted"/>
<dbReference type="InterPro" id="IPR037056">
    <property type="entry name" value="RNase_H1_N_sf"/>
</dbReference>
<reference evidence="2 3" key="1">
    <citation type="submission" date="2014-06" db="EMBL/GenBank/DDBJ databases">
        <title>Evolutionary Origins and Diversification of the Mycorrhizal Mutualists.</title>
        <authorList>
            <consortium name="DOE Joint Genome Institute"/>
            <consortium name="Mycorrhizal Genomics Consortium"/>
            <person name="Kohler A."/>
            <person name="Kuo A."/>
            <person name="Nagy L.G."/>
            <person name="Floudas D."/>
            <person name="Copeland A."/>
            <person name="Barry K.W."/>
            <person name="Cichocki N."/>
            <person name="Veneault-Fourrey C."/>
            <person name="LaButti K."/>
            <person name="Lindquist E.A."/>
            <person name="Lipzen A."/>
            <person name="Lundell T."/>
            <person name="Morin E."/>
            <person name="Murat C."/>
            <person name="Riley R."/>
            <person name="Ohm R."/>
            <person name="Sun H."/>
            <person name="Tunlid A."/>
            <person name="Henrissat B."/>
            <person name="Grigoriev I.V."/>
            <person name="Hibbett D.S."/>
            <person name="Martin F."/>
        </authorList>
    </citation>
    <scope>NUCLEOTIDE SEQUENCE [LARGE SCALE GENOMIC DNA]</scope>
    <source>
        <strain evidence="2 3">SS14</strain>
    </source>
</reference>
<dbReference type="Gene3D" id="3.40.970.10">
    <property type="entry name" value="Ribonuclease H1, N-terminal domain"/>
    <property type="match status" value="1"/>
</dbReference>
<protein>
    <recommendedName>
        <fullName evidence="1">Ribonuclease H1 N-terminal domain-containing protein</fullName>
    </recommendedName>
</protein>
<dbReference type="Proteomes" id="UP000054279">
    <property type="component" value="Unassembled WGS sequence"/>
</dbReference>
<dbReference type="AlphaFoldDB" id="A0A0C9VT41"/>
<organism evidence="2 3">
    <name type="scientific">Sphaerobolus stellatus (strain SS14)</name>
    <dbReference type="NCBI Taxonomy" id="990650"/>
    <lineage>
        <taxon>Eukaryota</taxon>
        <taxon>Fungi</taxon>
        <taxon>Dikarya</taxon>
        <taxon>Basidiomycota</taxon>
        <taxon>Agaricomycotina</taxon>
        <taxon>Agaricomycetes</taxon>
        <taxon>Phallomycetidae</taxon>
        <taxon>Geastrales</taxon>
        <taxon>Sphaerobolaceae</taxon>
        <taxon>Sphaerobolus</taxon>
    </lineage>
</organism>
<accession>A0A0C9VT41</accession>
<keyword evidence="3" id="KW-1185">Reference proteome</keyword>
<dbReference type="OrthoDB" id="432234at2759"/>
<dbReference type="SUPFAM" id="SSF55658">
    <property type="entry name" value="L9 N-domain-like"/>
    <property type="match status" value="1"/>
</dbReference>
<evidence type="ECO:0000313" key="3">
    <source>
        <dbReference type="Proteomes" id="UP000054279"/>
    </source>
</evidence>
<dbReference type="InterPro" id="IPR009027">
    <property type="entry name" value="Ribosomal_bL9/RNase_H1_N"/>
</dbReference>
<gene>
    <name evidence="2" type="ORF">M422DRAFT_29798</name>
</gene>
<feature type="domain" description="Ribonuclease H1 N-terminal" evidence="1">
    <location>
        <begin position="5"/>
        <end position="49"/>
    </location>
</feature>
<evidence type="ECO:0000259" key="1">
    <source>
        <dbReference type="Pfam" id="PF01693"/>
    </source>
</evidence>
<dbReference type="EMBL" id="KN837111">
    <property type="protein sequence ID" value="KIJ45717.1"/>
    <property type="molecule type" value="Genomic_DNA"/>
</dbReference>
<sequence>MAKPKFYAVRHGRDGPKIYSTWSECEKAVKGLPGARHKSFPTMQTAQNWLDEDSNMREDRGHDDGTNNAWSAAATYEYGVQRLPTPVTPPPVTPPPVHIPLDEPFTADYILLPPTPAVIRRPQSHEEPVPTSISNNNNTVVLSEEQEHILNLVKEGKNVFFTGSAGLYGKFCPVAFS</sequence>
<dbReference type="Pfam" id="PF01693">
    <property type="entry name" value="Cauli_VI"/>
    <property type="match status" value="1"/>
</dbReference>
<name>A0A0C9VT41_SPHS4</name>
<dbReference type="HOGENOM" id="CLU_1518789_0_0_1"/>
<dbReference type="InterPro" id="IPR011320">
    <property type="entry name" value="RNase_H1_N"/>
</dbReference>
<evidence type="ECO:0000313" key="2">
    <source>
        <dbReference type="EMBL" id="KIJ45717.1"/>
    </source>
</evidence>